<dbReference type="EMBL" id="KZ613848">
    <property type="protein sequence ID" value="PMD56285.1"/>
    <property type="molecule type" value="Genomic_DNA"/>
</dbReference>
<accession>A0A2J6SZT4</accession>
<dbReference type="GeneID" id="36586016"/>
<keyword evidence="4" id="KW-1185">Reference proteome</keyword>
<organism evidence="3 4">
    <name type="scientific">Hyaloscypha bicolor E</name>
    <dbReference type="NCBI Taxonomy" id="1095630"/>
    <lineage>
        <taxon>Eukaryota</taxon>
        <taxon>Fungi</taxon>
        <taxon>Dikarya</taxon>
        <taxon>Ascomycota</taxon>
        <taxon>Pezizomycotina</taxon>
        <taxon>Leotiomycetes</taxon>
        <taxon>Helotiales</taxon>
        <taxon>Hyaloscyphaceae</taxon>
        <taxon>Hyaloscypha</taxon>
        <taxon>Hyaloscypha bicolor</taxon>
    </lineage>
</organism>
<dbReference type="Proteomes" id="UP000235371">
    <property type="component" value="Unassembled WGS sequence"/>
</dbReference>
<reference evidence="3 4" key="1">
    <citation type="submission" date="2016-04" db="EMBL/GenBank/DDBJ databases">
        <title>A degradative enzymes factory behind the ericoid mycorrhizal symbiosis.</title>
        <authorList>
            <consortium name="DOE Joint Genome Institute"/>
            <person name="Martino E."/>
            <person name="Morin E."/>
            <person name="Grelet G."/>
            <person name="Kuo A."/>
            <person name="Kohler A."/>
            <person name="Daghino S."/>
            <person name="Barry K."/>
            <person name="Choi C."/>
            <person name="Cichocki N."/>
            <person name="Clum A."/>
            <person name="Copeland A."/>
            <person name="Hainaut M."/>
            <person name="Haridas S."/>
            <person name="Labutti K."/>
            <person name="Lindquist E."/>
            <person name="Lipzen A."/>
            <person name="Khouja H.-R."/>
            <person name="Murat C."/>
            <person name="Ohm R."/>
            <person name="Olson A."/>
            <person name="Spatafora J."/>
            <person name="Veneault-Fourrey C."/>
            <person name="Henrissat B."/>
            <person name="Grigoriev I."/>
            <person name="Martin F."/>
            <person name="Perotto S."/>
        </authorList>
    </citation>
    <scope>NUCLEOTIDE SEQUENCE [LARGE SCALE GENOMIC DNA]</scope>
    <source>
        <strain evidence="3 4">E</strain>
    </source>
</reference>
<gene>
    <name evidence="3" type="ORF">K444DRAFT_58574</name>
</gene>
<sequence length="159" mass="16526">MAGDKATTDGSITTPDGIVMTKSDVEFLITCIQNTTGGQLLIDQAGVANALGMKNVRSVGNKVTLMKKKYGLPLGTGSGKASGGEPSSPAVPKTTKSDKITKNTPKKKAATSPKQLKAKAVKEESEEEGDDTQEVEQEDVGEGVSAAEDADEELEVEEA</sequence>
<dbReference type="OrthoDB" id="5421770at2759"/>
<dbReference type="InterPro" id="IPR054505">
    <property type="entry name" value="Myb_DNA-bind_8"/>
</dbReference>
<evidence type="ECO:0000259" key="2">
    <source>
        <dbReference type="Pfam" id="PF22980"/>
    </source>
</evidence>
<dbReference type="RefSeq" id="XP_024733189.1">
    <property type="nucleotide sequence ID" value="XM_024877939.1"/>
</dbReference>
<feature type="region of interest" description="Disordered" evidence="1">
    <location>
        <begin position="70"/>
        <end position="159"/>
    </location>
</feature>
<dbReference type="AlphaFoldDB" id="A0A2J6SZT4"/>
<feature type="compositionally biased region" description="Acidic residues" evidence="1">
    <location>
        <begin position="124"/>
        <end position="141"/>
    </location>
</feature>
<feature type="compositionally biased region" description="Acidic residues" evidence="1">
    <location>
        <begin position="148"/>
        <end position="159"/>
    </location>
</feature>
<protein>
    <recommendedName>
        <fullName evidence="2">Myb-like DNA-binding domain-containing protein</fullName>
    </recommendedName>
</protein>
<proteinExistence type="predicted"/>
<dbReference type="InParanoid" id="A0A2J6SZT4"/>
<evidence type="ECO:0000313" key="4">
    <source>
        <dbReference type="Proteomes" id="UP000235371"/>
    </source>
</evidence>
<dbReference type="Pfam" id="PF22980">
    <property type="entry name" value="Myb_DNA-bind_8"/>
    <property type="match status" value="1"/>
</dbReference>
<evidence type="ECO:0000313" key="3">
    <source>
        <dbReference type="EMBL" id="PMD56285.1"/>
    </source>
</evidence>
<evidence type="ECO:0000256" key="1">
    <source>
        <dbReference type="SAM" id="MobiDB-lite"/>
    </source>
</evidence>
<feature type="domain" description="Myb-like DNA-binding" evidence="2">
    <location>
        <begin position="22"/>
        <end position="71"/>
    </location>
</feature>
<name>A0A2J6SZT4_9HELO</name>